<dbReference type="InterPro" id="IPR000847">
    <property type="entry name" value="LysR_HTH_N"/>
</dbReference>
<evidence type="ECO:0000313" key="6">
    <source>
        <dbReference type="EMBL" id="PWJ81766.1"/>
    </source>
</evidence>
<gene>
    <name evidence="6" type="ORF">C7430_10291</name>
</gene>
<name>A0ABD6XXH6_ENTAG</name>
<dbReference type="PANTHER" id="PTHR30537:SF5">
    <property type="entry name" value="HTH-TYPE TRANSCRIPTIONAL ACTIVATOR TTDR-RELATED"/>
    <property type="match status" value="1"/>
</dbReference>
<dbReference type="Gene3D" id="3.40.190.290">
    <property type="match status" value="1"/>
</dbReference>
<dbReference type="GO" id="GO:0003677">
    <property type="term" value="F:DNA binding"/>
    <property type="evidence" value="ECO:0007669"/>
    <property type="project" value="UniProtKB-KW"/>
</dbReference>
<evidence type="ECO:0000256" key="4">
    <source>
        <dbReference type="ARBA" id="ARBA00023163"/>
    </source>
</evidence>
<dbReference type="Pfam" id="PF00126">
    <property type="entry name" value="HTH_1"/>
    <property type="match status" value="1"/>
</dbReference>
<feature type="domain" description="HTH lysR-type" evidence="5">
    <location>
        <begin position="21"/>
        <end position="78"/>
    </location>
</feature>
<proteinExistence type="inferred from homology"/>
<protein>
    <submittedName>
        <fullName evidence="6">DNA-binding transcriptional LysR family regulator</fullName>
    </submittedName>
</protein>
<dbReference type="Pfam" id="PF03466">
    <property type="entry name" value="LysR_substrate"/>
    <property type="match status" value="1"/>
</dbReference>
<dbReference type="CDD" id="cd08422">
    <property type="entry name" value="PBP2_CrgA_like"/>
    <property type="match status" value="1"/>
</dbReference>
<dbReference type="InterPro" id="IPR036388">
    <property type="entry name" value="WH-like_DNA-bd_sf"/>
</dbReference>
<comment type="similarity">
    <text evidence="1">Belongs to the LysR transcriptional regulatory family.</text>
</comment>
<evidence type="ECO:0000256" key="1">
    <source>
        <dbReference type="ARBA" id="ARBA00009437"/>
    </source>
</evidence>
<dbReference type="Proteomes" id="UP000245996">
    <property type="component" value="Unassembled WGS sequence"/>
</dbReference>
<dbReference type="SUPFAM" id="SSF53850">
    <property type="entry name" value="Periplasmic binding protein-like II"/>
    <property type="match status" value="1"/>
</dbReference>
<dbReference type="SUPFAM" id="SSF46785">
    <property type="entry name" value="Winged helix' DNA-binding domain"/>
    <property type="match status" value="1"/>
</dbReference>
<evidence type="ECO:0000259" key="5">
    <source>
        <dbReference type="PROSITE" id="PS50931"/>
    </source>
</evidence>
<dbReference type="InterPro" id="IPR005119">
    <property type="entry name" value="LysR_subst-bd"/>
</dbReference>
<evidence type="ECO:0000313" key="7">
    <source>
        <dbReference type="Proteomes" id="UP000245996"/>
    </source>
</evidence>
<dbReference type="InterPro" id="IPR058163">
    <property type="entry name" value="LysR-type_TF_proteobact-type"/>
</dbReference>
<dbReference type="InterPro" id="IPR036390">
    <property type="entry name" value="WH_DNA-bd_sf"/>
</dbReference>
<accession>A0ABD6XXH6</accession>
<dbReference type="EMBL" id="QGHE01000002">
    <property type="protein sequence ID" value="PWJ81766.1"/>
    <property type="molecule type" value="Genomic_DNA"/>
</dbReference>
<comment type="caution">
    <text evidence="6">The sequence shown here is derived from an EMBL/GenBank/DDBJ whole genome shotgun (WGS) entry which is preliminary data.</text>
</comment>
<keyword evidence="3 6" id="KW-0238">DNA-binding</keyword>
<dbReference type="FunFam" id="1.10.10.10:FF:000001">
    <property type="entry name" value="LysR family transcriptional regulator"/>
    <property type="match status" value="1"/>
</dbReference>
<dbReference type="PANTHER" id="PTHR30537">
    <property type="entry name" value="HTH-TYPE TRANSCRIPTIONAL REGULATOR"/>
    <property type="match status" value="1"/>
</dbReference>
<dbReference type="PROSITE" id="PS50931">
    <property type="entry name" value="HTH_LYSR"/>
    <property type="match status" value="1"/>
</dbReference>
<dbReference type="PRINTS" id="PR00039">
    <property type="entry name" value="HTHLYSR"/>
</dbReference>
<organism evidence="6 7">
    <name type="scientific">Enterobacter agglomerans</name>
    <name type="common">Erwinia herbicola</name>
    <name type="synonym">Pantoea agglomerans</name>
    <dbReference type="NCBI Taxonomy" id="549"/>
    <lineage>
        <taxon>Bacteria</taxon>
        <taxon>Pseudomonadati</taxon>
        <taxon>Pseudomonadota</taxon>
        <taxon>Gammaproteobacteria</taxon>
        <taxon>Enterobacterales</taxon>
        <taxon>Erwiniaceae</taxon>
        <taxon>Pantoea</taxon>
        <taxon>Pantoea agglomerans group</taxon>
    </lineage>
</organism>
<dbReference type="Gene3D" id="1.10.10.10">
    <property type="entry name" value="Winged helix-like DNA-binding domain superfamily/Winged helix DNA-binding domain"/>
    <property type="match status" value="1"/>
</dbReference>
<keyword evidence="4" id="KW-0804">Transcription</keyword>
<dbReference type="AlphaFoldDB" id="A0ABD6XXH6"/>
<evidence type="ECO:0000256" key="2">
    <source>
        <dbReference type="ARBA" id="ARBA00023015"/>
    </source>
</evidence>
<keyword evidence="2" id="KW-0805">Transcription regulation</keyword>
<reference evidence="6 7" key="1">
    <citation type="submission" date="2018-05" db="EMBL/GenBank/DDBJ databases">
        <title>Genomic Encyclopedia of Type Strains, Phase IV (KMG-V): Genome sequencing to study the core and pangenomes of soil and plant-associated prokaryotes.</title>
        <authorList>
            <person name="Whitman W."/>
        </authorList>
    </citation>
    <scope>NUCLEOTIDE SEQUENCE [LARGE SCALE GENOMIC DNA]</scope>
    <source>
        <strain evidence="6 7">PNG 92-11</strain>
    </source>
</reference>
<sequence>MIDNGAGFRFNIAMKEQIIFERLTGLIAFARAGSLGSFTAAARSLAVSPSAISKSIQRLEQRLGVTLFTRTTRSLVLTAEGRELHERTLQLLRDAEELEQVAMRSREEPAGTLRIAASFPIGVHVIAPLLPQFCALHPKVTIDLKLSDRVISIVDESIDIAIRIGDLADSNLLSRRLSPYQIGCYASPDYLTRCPEPEHPNDLIGHKTVNLRYQNTGQIFRWPFRLGEREIEIVPPSAVIVDASEAVIAAVAAGAGIGMVSSFMAASWVKRGELVPLLTDFSVERHNIFAVWHASRRSNPAVRAFIDLMLNSSERS</sequence>
<evidence type="ECO:0000256" key="3">
    <source>
        <dbReference type="ARBA" id="ARBA00023125"/>
    </source>
</evidence>